<evidence type="ECO:0000313" key="3">
    <source>
        <dbReference type="EMBL" id="RTQ33799.1"/>
    </source>
</evidence>
<dbReference type="Proteomes" id="UP000267418">
    <property type="component" value="Unassembled WGS sequence"/>
</dbReference>
<keyword evidence="1" id="KW-0812">Transmembrane</keyword>
<dbReference type="EMBL" id="RXOE01000003">
    <property type="protein sequence ID" value="RTQ33799.1"/>
    <property type="molecule type" value="Genomic_DNA"/>
</dbReference>
<keyword evidence="4" id="KW-1185">Reference proteome</keyword>
<organism evidence="3 4">
    <name type="scientific">Variovorax gossypii</name>
    <dbReference type="NCBI Taxonomy" id="1679495"/>
    <lineage>
        <taxon>Bacteria</taxon>
        <taxon>Pseudomonadati</taxon>
        <taxon>Pseudomonadota</taxon>
        <taxon>Betaproteobacteria</taxon>
        <taxon>Burkholderiales</taxon>
        <taxon>Comamonadaceae</taxon>
        <taxon>Variovorax</taxon>
    </lineage>
</organism>
<proteinExistence type="predicted"/>
<sequence>MNTVLRRPSSSSRSRSRGSVIINTAIALSLIVITLVGTEIGFMYFMKREFQKAADLAALAGAQQIRAGCTAATTAAQLNANGASGGVPGNMPTGLTLLPGEVQCGYWDKDTSFQSPAVTGTANAVRVAFQKASPTLLSFFTGNRLISVSAVAALSAPLAEFSVGSKLVVVSGDSTLGRLLKGIGLDLSGTSLVAYDGLAQAKITPGGLLAALGIPVAADIGVGELNTLLAGRSVALGDLLNAIVTLAGQNSLLSSNIALLQAIQAKLGLTNLMVQLGSLADGPRGLFAQIISPGGTGSSALNVGVSALDLLYTSIGVATSQHAVDINSLNINLLSLAKVSVKAGVIQPPSIGIGGIGAKAYNAQVRTFIHVTTDAGLLGSLLAPLVKLDLPIVLDAVTGTGTITDMCTPALQDPVSGKDRVQFSVNRKIANVCVGDIASTDVFSKTNACSYPATLKDMELINVLGLLKVNNHLALAALEATPDAQLTLAEGETGTTPVNNLQLGTLVSDLLGQLTNLLFEGPTPTGTPSSQDLDKLTNQIWDQTASICSADTSSCRAQRLDQARAVIGQTSQTSGLLTGLLNGLGDLLTSIANPCSGVILLGGGDVTGCKKMIKDTLSKTTDANAGGKVSNALSVLAGLLKPVLNAIGESILTPLLTNVLGINLGQVDVNLKSLDCKGLPMLVY</sequence>
<keyword evidence="1" id="KW-1133">Transmembrane helix</keyword>
<reference evidence="3 4" key="1">
    <citation type="submission" date="2018-12" db="EMBL/GenBank/DDBJ databases">
        <title>The genome of Variovorax gossypii DSM 100435.</title>
        <authorList>
            <person name="Gao J."/>
            <person name="Sun J."/>
        </authorList>
    </citation>
    <scope>NUCLEOTIDE SEQUENCE [LARGE SCALE GENOMIC DNA]</scope>
    <source>
        <strain evidence="3 4">DSM 100435</strain>
    </source>
</reference>
<evidence type="ECO:0000313" key="4">
    <source>
        <dbReference type="Proteomes" id="UP000267418"/>
    </source>
</evidence>
<dbReference type="AlphaFoldDB" id="A0A431TKW4"/>
<dbReference type="OrthoDB" id="8534992at2"/>
<dbReference type="Pfam" id="PF09977">
    <property type="entry name" value="Tad_C"/>
    <property type="match status" value="1"/>
</dbReference>
<protein>
    <recommendedName>
        <fullName evidence="2">DUF2134 domain-containing protein</fullName>
    </recommendedName>
</protein>
<gene>
    <name evidence="3" type="ORF">EJP69_15635</name>
</gene>
<name>A0A431TKW4_9BURK</name>
<evidence type="ECO:0000259" key="2">
    <source>
        <dbReference type="Pfam" id="PF09977"/>
    </source>
</evidence>
<comment type="caution">
    <text evidence="3">The sequence shown here is derived from an EMBL/GenBank/DDBJ whole genome shotgun (WGS) entry which is preliminary data.</text>
</comment>
<dbReference type="InterPro" id="IPR018705">
    <property type="entry name" value="DUF2134_membrane"/>
</dbReference>
<dbReference type="RefSeq" id="WP_126471294.1">
    <property type="nucleotide sequence ID" value="NZ_RXOE01000003.1"/>
</dbReference>
<feature type="domain" description="DUF2134" evidence="2">
    <location>
        <begin position="60"/>
        <end position="152"/>
    </location>
</feature>
<evidence type="ECO:0000256" key="1">
    <source>
        <dbReference type="SAM" id="Phobius"/>
    </source>
</evidence>
<keyword evidence="1" id="KW-0472">Membrane</keyword>
<feature type="transmembrane region" description="Helical" evidence="1">
    <location>
        <begin position="20"/>
        <end position="46"/>
    </location>
</feature>
<accession>A0A431TKW4</accession>